<dbReference type="Proteomes" id="UP001058734">
    <property type="component" value="Segment"/>
</dbReference>
<name>A0A9E7QYB2_9CAUD</name>
<proteinExistence type="predicted"/>
<reference evidence="1" key="1">
    <citation type="submission" date="2022-07" db="EMBL/GenBank/DDBJ databases">
        <title>Biological characterization and genomic analysis of novel phages DLDT_So2 and BHDT_So9 against Pseudomonas solanacearum, an infectious agent in tomato in Vietnam.</title>
        <authorList>
            <person name="Pham Q.-A.N."/>
            <person name="To N.H."/>
            <person name="Vo N."/>
            <person name="Tu V.Q."/>
            <person name="Nguyen T.M."/>
            <person name="Nguyen H.D."/>
            <person name="Andrew M."/>
            <person name="Le T.-T.T."/>
            <person name="Vo P.T."/>
            <person name="Huynh O.N."/>
            <person name="Hoang H.A."/>
        </authorList>
    </citation>
    <scope>NUCLEOTIDE SEQUENCE</scope>
</reference>
<sequence length="86" mass="10197">MQLMRWLAGWLAGGWTSWPDRTFATSHSHPHTDTERTQYSRMALERVRSAQETLERPGIPYPTCYMLEALLERLNGCDRCAVRWWR</sequence>
<organism evidence="1 2">
    <name type="scientific">Ralstonia phage BHDT_So9</name>
    <dbReference type="NCBI Taxonomy" id="2972464"/>
    <lineage>
        <taxon>Viruses</taxon>
        <taxon>Duplodnaviria</taxon>
        <taxon>Heunggongvirae</taxon>
        <taxon>Uroviricota</taxon>
        <taxon>Caudoviricetes</taxon>
        <taxon>Autographivirales</taxon>
        <taxon>Autonotataviridae</taxon>
        <taxon>Okabevirinae</taxon>
        <taxon>Higashivirus</taxon>
        <taxon>Higashivirus BHDTSo9</taxon>
    </lineage>
</organism>
<keyword evidence="2" id="KW-1185">Reference proteome</keyword>
<dbReference type="EMBL" id="OP087422">
    <property type="protein sequence ID" value="UWI83500.1"/>
    <property type="molecule type" value="Genomic_DNA"/>
</dbReference>
<accession>A0A9E7QYB2</accession>
<evidence type="ECO:0000313" key="2">
    <source>
        <dbReference type="Proteomes" id="UP001058734"/>
    </source>
</evidence>
<evidence type="ECO:0000313" key="1">
    <source>
        <dbReference type="EMBL" id="UWI83500.1"/>
    </source>
</evidence>
<protein>
    <submittedName>
        <fullName evidence="1">Uncharacterized protein</fullName>
    </submittedName>
</protein>